<dbReference type="EMBL" id="RXIC02000021">
    <property type="protein sequence ID" value="KAB1219208.1"/>
    <property type="molecule type" value="Genomic_DNA"/>
</dbReference>
<name>A0A6A1W671_9ROSI</name>
<feature type="region of interest" description="Disordered" evidence="1">
    <location>
        <begin position="32"/>
        <end position="103"/>
    </location>
</feature>
<dbReference type="Proteomes" id="UP000516437">
    <property type="component" value="Chromosome 3"/>
</dbReference>
<evidence type="ECO:0000313" key="3">
    <source>
        <dbReference type="Proteomes" id="UP000516437"/>
    </source>
</evidence>
<comment type="caution">
    <text evidence="2">The sequence shown here is derived from an EMBL/GenBank/DDBJ whole genome shotgun (WGS) entry which is preliminary data.</text>
</comment>
<protein>
    <submittedName>
        <fullName evidence="2">Uncharacterized protein</fullName>
    </submittedName>
</protein>
<sequence length="137" mass="15707">MTVKNLKAPRDTSHQFHLMSLPRERIHLANLQRARERSHRAHFTNLERVREKSHNRNTDSHGHYSGHPPVEDAKDSQLEPAGKRKLPPPPPPIMAPRTHYHPPHKPTECIRSIYMGLYLGIRGALDVIISRVSIISC</sequence>
<proteinExistence type="predicted"/>
<organism evidence="2 3">
    <name type="scientific">Morella rubra</name>
    <name type="common">Chinese bayberry</name>
    <dbReference type="NCBI Taxonomy" id="262757"/>
    <lineage>
        <taxon>Eukaryota</taxon>
        <taxon>Viridiplantae</taxon>
        <taxon>Streptophyta</taxon>
        <taxon>Embryophyta</taxon>
        <taxon>Tracheophyta</taxon>
        <taxon>Spermatophyta</taxon>
        <taxon>Magnoliopsida</taxon>
        <taxon>eudicotyledons</taxon>
        <taxon>Gunneridae</taxon>
        <taxon>Pentapetalae</taxon>
        <taxon>rosids</taxon>
        <taxon>fabids</taxon>
        <taxon>Fagales</taxon>
        <taxon>Myricaceae</taxon>
        <taxon>Morella</taxon>
    </lineage>
</organism>
<keyword evidence="3" id="KW-1185">Reference proteome</keyword>
<evidence type="ECO:0000313" key="2">
    <source>
        <dbReference type="EMBL" id="KAB1219208.1"/>
    </source>
</evidence>
<feature type="compositionally biased region" description="Basic and acidic residues" evidence="1">
    <location>
        <begin position="45"/>
        <end position="62"/>
    </location>
</feature>
<accession>A0A6A1W671</accession>
<dbReference type="AlphaFoldDB" id="A0A6A1W671"/>
<gene>
    <name evidence="2" type="ORF">CJ030_MR3G001309</name>
</gene>
<evidence type="ECO:0000256" key="1">
    <source>
        <dbReference type="SAM" id="MobiDB-lite"/>
    </source>
</evidence>
<reference evidence="2 3" key="1">
    <citation type="journal article" date="2019" name="Plant Biotechnol. J.">
        <title>The red bayberry genome and genetic basis of sex determination.</title>
        <authorList>
            <person name="Jia H.M."/>
            <person name="Jia H.J."/>
            <person name="Cai Q.L."/>
            <person name="Wang Y."/>
            <person name="Zhao H.B."/>
            <person name="Yang W.F."/>
            <person name="Wang G.Y."/>
            <person name="Li Y.H."/>
            <person name="Zhan D.L."/>
            <person name="Shen Y.T."/>
            <person name="Niu Q.F."/>
            <person name="Chang L."/>
            <person name="Qiu J."/>
            <person name="Zhao L."/>
            <person name="Xie H.B."/>
            <person name="Fu W.Y."/>
            <person name="Jin J."/>
            <person name="Li X.W."/>
            <person name="Jiao Y."/>
            <person name="Zhou C.C."/>
            <person name="Tu T."/>
            <person name="Chai C.Y."/>
            <person name="Gao J.L."/>
            <person name="Fan L.J."/>
            <person name="van de Weg E."/>
            <person name="Wang J.Y."/>
            <person name="Gao Z.S."/>
        </authorList>
    </citation>
    <scope>NUCLEOTIDE SEQUENCE [LARGE SCALE GENOMIC DNA]</scope>
    <source>
        <tissue evidence="2">Leaves</tissue>
    </source>
</reference>